<evidence type="ECO:0000313" key="2">
    <source>
        <dbReference type="Proteomes" id="UP000000483"/>
    </source>
</evidence>
<dbReference type="HOGENOM" id="CLU_2632310_0_0_7"/>
<protein>
    <submittedName>
        <fullName evidence="1">FH2 domain containing 1</fullName>
    </submittedName>
</protein>
<evidence type="ECO:0000313" key="1">
    <source>
        <dbReference type="EMBL" id="AEB10591.1"/>
    </source>
</evidence>
<dbReference type="KEGG" id="dao:Desac_2778"/>
<name>F2NE23_DESAR</name>
<keyword evidence="2" id="KW-1185">Reference proteome</keyword>
<sequence length="77" mass="9170">MICLKRLTQIITNKKNFTIVKIMKLLELFRMAEERQDDGQPGWMTYIKTECICSRVGNVHLRLYASVFMLRCVRQNM</sequence>
<reference evidence="1 2" key="1">
    <citation type="journal article" date="2011" name="Stand. Genomic Sci.">
        <title>Complete genome sequence of the acetate-degrading sulfate reducer Desulfobacca acetoxidans type strain (ASRB2).</title>
        <authorList>
            <person name="Goker M."/>
            <person name="Teshima H."/>
            <person name="Lapidus A."/>
            <person name="Nolan M."/>
            <person name="Lucas S."/>
            <person name="Hammon N."/>
            <person name="Deshpande S."/>
            <person name="Cheng J.F."/>
            <person name="Tapia R."/>
            <person name="Han C."/>
            <person name="Goodwin L."/>
            <person name="Pitluck S."/>
            <person name="Huntemann M."/>
            <person name="Liolios K."/>
            <person name="Ivanova N."/>
            <person name="Pagani I."/>
            <person name="Mavromatis K."/>
            <person name="Ovchinikova G."/>
            <person name="Pati A."/>
            <person name="Chen A."/>
            <person name="Palaniappan K."/>
            <person name="Land M."/>
            <person name="Hauser L."/>
            <person name="Brambilla E.M."/>
            <person name="Rohde M."/>
            <person name="Spring S."/>
            <person name="Detter J.C."/>
            <person name="Woyke T."/>
            <person name="Bristow J."/>
            <person name="Eisen J.A."/>
            <person name="Markowitz V."/>
            <person name="Hugenholtz P."/>
            <person name="Kyrpides N.C."/>
            <person name="Klenk H.P."/>
        </authorList>
    </citation>
    <scope>NUCLEOTIDE SEQUENCE [LARGE SCALE GENOMIC DNA]</scope>
    <source>
        <strain evidence="2">ATCC 700848 / DSM 11109 / ASRB2</strain>
    </source>
</reference>
<gene>
    <name evidence="1" type="ordered locus">Desac_2778</name>
</gene>
<reference evidence="2" key="2">
    <citation type="submission" date="2011-03" db="EMBL/GenBank/DDBJ databases">
        <title>The complete genome of Desulfobacca acetoxidans DSM 11109.</title>
        <authorList>
            <consortium name="US DOE Joint Genome Institute (JGI-PGF)"/>
            <person name="Lucas S."/>
            <person name="Copeland A."/>
            <person name="Lapidus A."/>
            <person name="Bruce D."/>
            <person name="Goodwin L."/>
            <person name="Pitluck S."/>
            <person name="Peters L."/>
            <person name="Kyrpides N."/>
            <person name="Mavromatis K."/>
            <person name="Ivanova N."/>
            <person name="Ovchinnikova G."/>
            <person name="Teshima H."/>
            <person name="Detter J.C."/>
            <person name="Han C."/>
            <person name="Land M."/>
            <person name="Hauser L."/>
            <person name="Markowitz V."/>
            <person name="Cheng J.-F."/>
            <person name="Hugenholtz P."/>
            <person name="Woyke T."/>
            <person name="Wu D."/>
            <person name="Spring S."/>
            <person name="Schueler E."/>
            <person name="Brambilla E."/>
            <person name="Klenk H.-P."/>
            <person name="Eisen J.A."/>
        </authorList>
    </citation>
    <scope>NUCLEOTIDE SEQUENCE [LARGE SCALE GENOMIC DNA]</scope>
    <source>
        <strain evidence="2">ATCC 700848 / DSM 11109 / ASRB2</strain>
    </source>
</reference>
<proteinExistence type="predicted"/>
<accession>F2NE23</accession>
<dbReference type="EMBL" id="CP002629">
    <property type="protein sequence ID" value="AEB10591.1"/>
    <property type="molecule type" value="Genomic_DNA"/>
</dbReference>
<dbReference type="Proteomes" id="UP000000483">
    <property type="component" value="Chromosome"/>
</dbReference>
<organism evidence="1 2">
    <name type="scientific">Desulfobacca acetoxidans (strain ATCC 700848 / DSM 11109 / ASRB2)</name>
    <dbReference type="NCBI Taxonomy" id="880072"/>
    <lineage>
        <taxon>Bacteria</taxon>
        <taxon>Pseudomonadati</taxon>
        <taxon>Thermodesulfobacteriota</taxon>
        <taxon>Desulfobaccia</taxon>
        <taxon>Desulfobaccales</taxon>
        <taxon>Desulfobaccaceae</taxon>
        <taxon>Desulfobacca</taxon>
    </lineage>
</organism>
<dbReference type="AlphaFoldDB" id="F2NE23"/>